<dbReference type="PROSITE" id="PS00629">
    <property type="entry name" value="IMP_1"/>
    <property type="match status" value="1"/>
</dbReference>
<name>A0ABP8NZQ1_9MICO</name>
<gene>
    <name evidence="8" type="ORF">GCM10023171_03330</name>
</gene>
<proteinExistence type="inferred from homology"/>
<dbReference type="Pfam" id="PF00459">
    <property type="entry name" value="Inositol_P"/>
    <property type="match status" value="1"/>
</dbReference>
<dbReference type="CDD" id="cd01639">
    <property type="entry name" value="IMPase"/>
    <property type="match status" value="1"/>
</dbReference>
<dbReference type="SUPFAM" id="SSF56655">
    <property type="entry name" value="Carbohydrate phosphatase"/>
    <property type="match status" value="1"/>
</dbReference>
<dbReference type="RefSeq" id="WP_345183683.1">
    <property type="nucleotide sequence ID" value="NZ_BAABGP010000003.1"/>
</dbReference>
<dbReference type="InterPro" id="IPR000760">
    <property type="entry name" value="Inositol_monophosphatase-like"/>
</dbReference>
<evidence type="ECO:0000256" key="1">
    <source>
        <dbReference type="ARBA" id="ARBA00001033"/>
    </source>
</evidence>
<dbReference type="InterPro" id="IPR020583">
    <property type="entry name" value="Inositol_monoP_metal-BS"/>
</dbReference>
<protein>
    <recommendedName>
        <fullName evidence="7">Inositol-1-monophosphatase</fullName>
        <ecNumber evidence="7">3.1.3.25</ecNumber>
    </recommendedName>
</protein>
<dbReference type="PANTHER" id="PTHR20854">
    <property type="entry name" value="INOSITOL MONOPHOSPHATASE"/>
    <property type="match status" value="1"/>
</dbReference>
<dbReference type="Gene3D" id="3.40.190.80">
    <property type="match status" value="1"/>
</dbReference>
<evidence type="ECO:0000313" key="9">
    <source>
        <dbReference type="Proteomes" id="UP001500731"/>
    </source>
</evidence>
<comment type="caution">
    <text evidence="8">The sequence shown here is derived from an EMBL/GenBank/DDBJ whole genome shotgun (WGS) entry which is preliminary data.</text>
</comment>
<comment type="similarity">
    <text evidence="3 7">Belongs to the inositol monophosphatase superfamily.</text>
</comment>
<dbReference type="PRINTS" id="PR00377">
    <property type="entry name" value="IMPHPHTASES"/>
</dbReference>
<evidence type="ECO:0000256" key="2">
    <source>
        <dbReference type="ARBA" id="ARBA00001946"/>
    </source>
</evidence>
<evidence type="ECO:0000256" key="5">
    <source>
        <dbReference type="ARBA" id="ARBA00022801"/>
    </source>
</evidence>
<dbReference type="PANTHER" id="PTHR20854:SF4">
    <property type="entry name" value="INOSITOL-1-MONOPHOSPHATASE-RELATED"/>
    <property type="match status" value="1"/>
</dbReference>
<dbReference type="EC" id="3.1.3.25" evidence="7"/>
<evidence type="ECO:0000313" key="8">
    <source>
        <dbReference type="EMBL" id="GAA4478774.1"/>
    </source>
</evidence>
<dbReference type="Proteomes" id="UP001500731">
    <property type="component" value="Unassembled WGS sequence"/>
</dbReference>
<evidence type="ECO:0000256" key="7">
    <source>
        <dbReference type="RuleBase" id="RU364068"/>
    </source>
</evidence>
<dbReference type="Gene3D" id="3.30.540.10">
    <property type="entry name" value="Fructose-1,6-Bisphosphatase, subunit A, domain 1"/>
    <property type="match status" value="1"/>
</dbReference>
<dbReference type="InterPro" id="IPR033942">
    <property type="entry name" value="IMPase"/>
</dbReference>
<dbReference type="InterPro" id="IPR020550">
    <property type="entry name" value="Inositol_monophosphatase_CS"/>
</dbReference>
<keyword evidence="9" id="KW-1185">Reference proteome</keyword>
<keyword evidence="6 7" id="KW-0460">Magnesium</keyword>
<keyword evidence="4 7" id="KW-0479">Metal-binding</keyword>
<evidence type="ECO:0000256" key="3">
    <source>
        <dbReference type="ARBA" id="ARBA00009759"/>
    </source>
</evidence>
<keyword evidence="5 7" id="KW-0378">Hydrolase</keyword>
<accession>A0ABP8NZQ1</accession>
<sequence>MSPAELRDLAIEIARESGELARRRRAEGVSLAATKSSLADIVTEADREVEALIRARLAAERPDDGFLGEESGTGAGTSGITWVVDPIDGTVNYASGIPLYAVSIAAVEGEDPDRWTPLAGAVHSPVVGEMFSAARAEGAFVDGTRLRIAEPGPAGALLATGFGYDPSTHVGDLATVGRVMPIARDLRRGGSAATDLAYVAAGRLDGYFERGLQPWDFAAGALLVTEAGGRFIRPEGADVVRRLNLAGSAELVTELERRILHQP</sequence>
<dbReference type="PROSITE" id="PS00630">
    <property type="entry name" value="IMP_2"/>
    <property type="match status" value="1"/>
</dbReference>
<reference evidence="9" key="1">
    <citation type="journal article" date="2019" name="Int. J. Syst. Evol. Microbiol.">
        <title>The Global Catalogue of Microorganisms (GCM) 10K type strain sequencing project: providing services to taxonomists for standard genome sequencing and annotation.</title>
        <authorList>
            <consortium name="The Broad Institute Genomics Platform"/>
            <consortium name="The Broad Institute Genome Sequencing Center for Infectious Disease"/>
            <person name="Wu L."/>
            <person name="Ma J."/>
        </authorList>
    </citation>
    <scope>NUCLEOTIDE SEQUENCE [LARGE SCALE GENOMIC DNA]</scope>
    <source>
        <strain evidence="9">JCM 17839</strain>
    </source>
</reference>
<comment type="cofactor">
    <cofactor evidence="2 7">
        <name>Mg(2+)</name>
        <dbReference type="ChEBI" id="CHEBI:18420"/>
    </cofactor>
</comment>
<comment type="catalytic activity">
    <reaction evidence="1 7">
        <text>a myo-inositol phosphate + H2O = myo-inositol + phosphate</text>
        <dbReference type="Rhea" id="RHEA:24056"/>
        <dbReference type="ChEBI" id="CHEBI:15377"/>
        <dbReference type="ChEBI" id="CHEBI:17268"/>
        <dbReference type="ChEBI" id="CHEBI:43474"/>
        <dbReference type="ChEBI" id="CHEBI:84139"/>
        <dbReference type="EC" id="3.1.3.25"/>
    </reaction>
</comment>
<dbReference type="EMBL" id="BAABGP010000003">
    <property type="protein sequence ID" value="GAA4478774.1"/>
    <property type="molecule type" value="Genomic_DNA"/>
</dbReference>
<evidence type="ECO:0000256" key="6">
    <source>
        <dbReference type="ARBA" id="ARBA00022842"/>
    </source>
</evidence>
<evidence type="ECO:0000256" key="4">
    <source>
        <dbReference type="ARBA" id="ARBA00022723"/>
    </source>
</evidence>
<organism evidence="8 9">
    <name type="scientific">Microbacterium panaciterrae</name>
    <dbReference type="NCBI Taxonomy" id="985759"/>
    <lineage>
        <taxon>Bacteria</taxon>
        <taxon>Bacillati</taxon>
        <taxon>Actinomycetota</taxon>
        <taxon>Actinomycetes</taxon>
        <taxon>Micrococcales</taxon>
        <taxon>Microbacteriaceae</taxon>
        <taxon>Microbacterium</taxon>
    </lineage>
</organism>